<keyword evidence="3" id="KW-1185">Reference proteome</keyword>
<accession>A0A8S5L4S3</accession>
<dbReference type="EMBL" id="BK014181">
    <property type="protein sequence ID" value="DAD52702.1"/>
    <property type="molecule type" value="Genomic_RNA"/>
</dbReference>
<evidence type="ECO:0000313" key="2">
    <source>
        <dbReference type="EMBL" id="DAD52702.1"/>
    </source>
</evidence>
<dbReference type="KEGG" id="vg:80399466"/>
<reference evidence="2" key="1">
    <citation type="submission" date="2020-09" db="EMBL/GenBank/DDBJ databases">
        <title>Leviviricetes taxonomy.</title>
        <authorList>
            <person name="Stockdale S.R."/>
            <person name="Callanan J."/>
            <person name="Adriaenssens E.M."/>
            <person name="Kuhn J.H."/>
            <person name="Rumnieks J."/>
            <person name="Shkoporov A."/>
            <person name="Draper L.A."/>
            <person name="Ross P."/>
            <person name="Hill C."/>
        </authorList>
    </citation>
    <scope>NUCLEOTIDE SEQUENCE</scope>
</reference>
<dbReference type="Proteomes" id="UP000676864">
    <property type="component" value="Segment"/>
</dbReference>
<evidence type="ECO:0000256" key="1">
    <source>
        <dbReference type="SAM" id="Phobius"/>
    </source>
</evidence>
<dbReference type="RefSeq" id="YP_010770218.1">
    <property type="nucleotide sequence ID" value="NC_074199.1"/>
</dbReference>
<dbReference type="GeneID" id="80399466"/>
<keyword evidence="1" id="KW-0812">Transmembrane</keyword>
<proteinExistence type="predicted"/>
<protein>
    <submittedName>
        <fullName evidence="2">Uncharacterized protein</fullName>
    </submittedName>
</protein>
<gene>
    <name evidence="2" type="primary">SRR7976310_3_4</name>
</gene>
<feature type="transmembrane region" description="Helical" evidence="1">
    <location>
        <begin position="60"/>
        <end position="80"/>
    </location>
</feature>
<keyword evidence="1" id="KW-1133">Transmembrane helix</keyword>
<organism evidence="2 3">
    <name type="scientific">ssRNA phage SRR7976310_3</name>
    <dbReference type="NCBI Taxonomy" id="2786681"/>
    <lineage>
        <taxon>Viruses</taxon>
        <taxon>Riboviria</taxon>
        <taxon>Orthornavirae</taxon>
        <taxon>Lenarviricota</taxon>
        <taxon>Leviviricetes</taxon>
        <taxon>Timlovirales</taxon>
        <taxon>Blumeviridae</taxon>
        <taxon>Pacehavirus</taxon>
        <taxon>Pacehavirus pelovivens</taxon>
    </lineage>
</organism>
<sequence>MWKIHRLLRQIVRFAGNFLKNCPLWLRERIRDLLSRMLEKVENLATNPTSQDLRQTLIDCLLLGLIILMTINSYMIYIGLAS</sequence>
<evidence type="ECO:0000313" key="3">
    <source>
        <dbReference type="Proteomes" id="UP000676864"/>
    </source>
</evidence>
<name>A0A8S5L4S3_9VIRU</name>
<keyword evidence="1" id="KW-0472">Membrane</keyword>